<gene>
    <name evidence="1" type="ORF">JG688_00013469</name>
</gene>
<evidence type="ECO:0000313" key="2">
    <source>
        <dbReference type="Proteomes" id="UP000709295"/>
    </source>
</evidence>
<evidence type="ECO:0000313" key="1">
    <source>
        <dbReference type="EMBL" id="KAG6952017.1"/>
    </source>
</evidence>
<name>A0A8J5IDI3_9STRA</name>
<dbReference type="EMBL" id="JAENGY010001146">
    <property type="protein sequence ID" value="KAG6952017.1"/>
    <property type="molecule type" value="Genomic_DNA"/>
</dbReference>
<sequence>MSNTTGLAENVPDVADPANNGWAKCDADFHPIDSDILGAITTPLTRQDIEADDAWLEESTIFVTSNVDRTVLNACMANVLQ</sequence>
<comment type="caution">
    <text evidence="1">The sequence shown here is derived from an EMBL/GenBank/DDBJ whole genome shotgun (WGS) entry which is preliminary data.</text>
</comment>
<dbReference type="AlphaFoldDB" id="A0A8J5IDI3"/>
<protein>
    <submittedName>
        <fullName evidence="1">Uncharacterized protein</fullName>
    </submittedName>
</protein>
<keyword evidence="2" id="KW-1185">Reference proteome</keyword>
<accession>A0A8J5IDI3</accession>
<dbReference type="Proteomes" id="UP000709295">
    <property type="component" value="Unassembled WGS sequence"/>
</dbReference>
<organism evidence="1 2">
    <name type="scientific">Phytophthora aleatoria</name>
    <dbReference type="NCBI Taxonomy" id="2496075"/>
    <lineage>
        <taxon>Eukaryota</taxon>
        <taxon>Sar</taxon>
        <taxon>Stramenopiles</taxon>
        <taxon>Oomycota</taxon>
        <taxon>Peronosporomycetes</taxon>
        <taxon>Peronosporales</taxon>
        <taxon>Peronosporaceae</taxon>
        <taxon>Phytophthora</taxon>
    </lineage>
</organism>
<reference evidence="1" key="1">
    <citation type="submission" date="2021-01" db="EMBL/GenBank/DDBJ databases">
        <title>Phytophthora aleatoria, a newly-described species from Pinus radiata is distinct from Phytophthora cactorum isolates based on comparative genomics.</title>
        <authorList>
            <person name="Mcdougal R."/>
            <person name="Panda P."/>
            <person name="Williams N."/>
            <person name="Studholme D.J."/>
        </authorList>
    </citation>
    <scope>NUCLEOTIDE SEQUENCE</scope>
    <source>
        <strain evidence="1">NZFS 4037</strain>
    </source>
</reference>
<proteinExistence type="predicted"/>